<name>A0A4Q6ICI5_9RICK</name>
<dbReference type="Proteomes" id="UP000293377">
    <property type="component" value="Unassembled WGS sequence"/>
</dbReference>
<proteinExistence type="predicted"/>
<evidence type="ECO:0008006" key="4">
    <source>
        <dbReference type="Google" id="ProtNLM"/>
    </source>
</evidence>
<feature type="compositionally biased region" description="Low complexity" evidence="1">
    <location>
        <begin position="285"/>
        <end position="294"/>
    </location>
</feature>
<feature type="region of interest" description="Disordered" evidence="1">
    <location>
        <begin position="135"/>
        <end position="362"/>
    </location>
</feature>
<comment type="caution">
    <text evidence="2">The sequence shown here is derived from an EMBL/GenBank/DDBJ whole genome shotgun (WGS) entry which is preliminary data.</text>
</comment>
<dbReference type="PROSITE" id="PS51257">
    <property type="entry name" value="PROKAR_LIPOPROTEIN"/>
    <property type="match status" value="1"/>
</dbReference>
<dbReference type="EMBL" id="QOHL01000002">
    <property type="protein sequence ID" value="RZB13068.1"/>
    <property type="molecule type" value="Genomic_DNA"/>
</dbReference>
<evidence type="ECO:0000313" key="2">
    <source>
        <dbReference type="EMBL" id="RZB13068.1"/>
    </source>
</evidence>
<dbReference type="RefSeq" id="WP_129992519.1">
    <property type="nucleotide sequence ID" value="NZ_QOHL01000002.1"/>
</dbReference>
<dbReference type="AlphaFoldDB" id="A0A4Q6ICI5"/>
<reference evidence="2 3" key="1">
    <citation type="submission" date="2018-06" db="EMBL/GenBank/DDBJ databases">
        <title>Complete Genome Sequence of Ehrlichia minasensis Isolated From Cattle.</title>
        <authorList>
            <person name="Aguiar D.M."/>
            <person name="Araujo J.P.A.Jr."/>
            <person name="Nakazato L."/>
            <person name="Bard E."/>
            <person name="Cabezas-Cruz A."/>
        </authorList>
    </citation>
    <scope>NUCLEOTIDE SEQUENCE [LARGE SCALE GENOMIC DNA]</scope>
    <source>
        <strain evidence="2 3">B11</strain>
    </source>
</reference>
<evidence type="ECO:0000313" key="3">
    <source>
        <dbReference type="Proteomes" id="UP000293377"/>
    </source>
</evidence>
<feature type="compositionally biased region" description="Polar residues" evidence="1">
    <location>
        <begin position="339"/>
        <end position="349"/>
    </location>
</feature>
<keyword evidence="3" id="KW-1185">Reference proteome</keyword>
<organism evidence="2 3">
    <name type="scientific">Ehrlichia minasensis</name>
    <dbReference type="NCBI Taxonomy" id="1242993"/>
    <lineage>
        <taxon>Bacteria</taxon>
        <taxon>Pseudomonadati</taxon>
        <taxon>Pseudomonadota</taxon>
        <taxon>Alphaproteobacteria</taxon>
        <taxon>Rickettsiales</taxon>
        <taxon>Anaplasmataceae</taxon>
        <taxon>Ehrlichia</taxon>
    </lineage>
</organism>
<sequence>MFRRNILNILLILVFSFVVSCSNKVKYQFSRKYSPIYNPEGEFFGNDEEFYRAYSIYKERRDSATSGISKNSKHVDTKKLRRKVQVRNANPLEEYDIFLEREDHDLMIDRNGVNLVDVEGAKFVVPIENDMRDTVHDEKQIGVSDTSVSGSKPPVKKVEDKGKLQDTKDKKVDDSKSPVVKTGDKSKLQDTKGKKVDDSKPTVVKVEDKSKLQDAKGKKVNDSKPPVVKVEDKSELQDAKGKKVDDSKPPVVKVEDKSKLQDAKGKKVDDSKPTVGKVEDKNELQDSSDSSNDNQSDRKEHGLLSLLKFPKIEDDKHKDFNDELEDNKVNNDDGILLSQPKNSAESSQHIPEEGEQKSNHKPLHFLSFLKESSDEQYDVKKGVQKVESKNDQDKSPILRIKEEENVKIIKDDEQGSVIKDGDNDHKVVLSQEEEELLQNLRKIKEYDEDYTITYYYDDDNYDDTEYYRK</sequence>
<feature type="compositionally biased region" description="Basic and acidic residues" evidence="1">
    <location>
        <begin position="310"/>
        <end position="331"/>
    </location>
</feature>
<protein>
    <recommendedName>
        <fullName evidence="4">Lipoprotein</fullName>
    </recommendedName>
</protein>
<accession>A0A4Q6ICI5</accession>
<gene>
    <name evidence="2" type="ORF">DRF75_01115</name>
</gene>
<evidence type="ECO:0000256" key="1">
    <source>
        <dbReference type="SAM" id="MobiDB-lite"/>
    </source>
</evidence>
<dbReference type="NCBIfam" id="NF038243">
    <property type="entry name" value="TRP75_fam_Nterm"/>
    <property type="match status" value="1"/>
</dbReference>
<feature type="compositionally biased region" description="Basic and acidic residues" evidence="1">
    <location>
        <begin position="229"/>
        <end position="284"/>
    </location>
</feature>
<feature type="compositionally biased region" description="Basic and acidic residues" evidence="1">
    <location>
        <begin position="156"/>
        <end position="222"/>
    </location>
</feature>